<dbReference type="EMBL" id="JAEUBG010004417">
    <property type="protein sequence ID" value="KAH3681446.1"/>
    <property type="molecule type" value="Genomic_DNA"/>
</dbReference>
<evidence type="ECO:0000313" key="1">
    <source>
        <dbReference type="EMBL" id="KAH3681446.1"/>
    </source>
</evidence>
<name>A0A9P8PZW8_WICPI</name>
<protein>
    <submittedName>
        <fullName evidence="1">Uncharacterized protein</fullName>
    </submittedName>
</protein>
<comment type="caution">
    <text evidence="1">The sequence shown here is derived from an EMBL/GenBank/DDBJ whole genome shotgun (WGS) entry which is preliminary data.</text>
</comment>
<gene>
    <name evidence="1" type="ORF">WICPIJ_007603</name>
</gene>
<keyword evidence="2" id="KW-1185">Reference proteome</keyword>
<dbReference type="AlphaFoldDB" id="A0A9P8PZW8"/>
<dbReference type="Proteomes" id="UP000774326">
    <property type="component" value="Unassembled WGS sequence"/>
</dbReference>
<evidence type="ECO:0000313" key="2">
    <source>
        <dbReference type="Proteomes" id="UP000774326"/>
    </source>
</evidence>
<proteinExistence type="predicted"/>
<reference evidence="1" key="1">
    <citation type="journal article" date="2021" name="Open Biol.">
        <title>Shared evolutionary footprints suggest mitochondrial oxidative damage underlies multiple complex I losses in fungi.</title>
        <authorList>
            <person name="Schikora-Tamarit M.A."/>
            <person name="Marcet-Houben M."/>
            <person name="Nosek J."/>
            <person name="Gabaldon T."/>
        </authorList>
    </citation>
    <scope>NUCLEOTIDE SEQUENCE</scope>
    <source>
        <strain evidence="1">CBS2887</strain>
    </source>
</reference>
<sequence length="274" mass="30617">MEFWLSVAEVSSMSNKLSPLEPEVEKLDLSASSETNICSSLSLMEIFWSILEASTKEFLISMTSWLNSETSFEGEELISCWTLDNLEVISDFNASIFLVLLEESLYLEPWTYWPILKSSSSMTLPLTKFLNNPTILIWALASLYKDNFSCTDRGMIFSKRSGPMQSAIPAWSLIAMGLTESSGLIFSKDSFDGIEWCNQGVLVILSIDKTQEEKLLSLGQHQLIQEGNGLVAEINRWGVKEVVMYELVDTSCILHVLDGKFVVVPLVKGLIGQS</sequence>
<organism evidence="1 2">
    <name type="scientific">Wickerhamomyces pijperi</name>
    <name type="common">Yeast</name>
    <name type="synonym">Pichia pijperi</name>
    <dbReference type="NCBI Taxonomy" id="599730"/>
    <lineage>
        <taxon>Eukaryota</taxon>
        <taxon>Fungi</taxon>
        <taxon>Dikarya</taxon>
        <taxon>Ascomycota</taxon>
        <taxon>Saccharomycotina</taxon>
        <taxon>Saccharomycetes</taxon>
        <taxon>Phaffomycetales</taxon>
        <taxon>Wickerhamomycetaceae</taxon>
        <taxon>Wickerhamomyces</taxon>
    </lineage>
</organism>
<accession>A0A9P8PZW8</accession>
<reference evidence="1" key="2">
    <citation type="submission" date="2021-01" db="EMBL/GenBank/DDBJ databases">
        <authorList>
            <person name="Schikora-Tamarit M.A."/>
        </authorList>
    </citation>
    <scope>NUCLEOTIDE SEQUENCE</scope>
    <source>
        <strain evidence="1">CBS2887</strain>
    </source>
</reference>